<protein>
    <submittedName>
        <fullName evidence="1">Sulfotransferase</fullName>
    </submittedName>
</protein>
<dbReference type="PANTHER" id="PTHR36451:SF1">
    <property type="entry name" value="OMEGA-HYDROXY-BETA-DIHYDROMENAQUINONE-9 SULFOTRANSFERASE STF3"/>
    <property type="match status" value="1"/>
</dbReference>
<dbReference type="Pfam" id="PF13469">
    <property type="entry name" value="Sulfotransfer_3"/>
    <property type="match status" value="1"/>
</dbReference>
<evidence type="ECO:0000313" key="1">
    <source>
        <dbReference type="EMBL" id="GHH75522.1"/>
    </source>
</evidence>
<dbReference type="EMBL" id="BNAS01000004">
    <property type="protein sequence ID" value="GHH75522.1"/>
    <property type="molecule type" value="Genomic_DNA"/>
</dbReference>
<dbReference type="AlphaFoldDB" id="A0A919KWT1"/>
<keyword evidence="2" id="KW-1185">Reference proteome</keyword>
<evidence type="ECO:0000313" key="2">
    <source>
        <dbReference type="Proteomes" id="UP000627369"/>
    </source>
</evidence>
<reference evidence="1" key="2">
    <citation type="submission" date="2020-09" db="EMBL/GenBank/DDBJ databases">
        <authorList>
            <person name="Sun Q."/>
            <person name="Zhou Y."/>
        </authorList>
    </citation>
    <scope>NUCLEOTIDE SEQUENCE</scope>
    <source>
        <strain evidence="1">CGMCC 4.7398</strain>
    </source>
</reference>
<dbReference type="RefSeq" id="WP_189670239.1">
    <property type="nucleotide sequence ID" value="NZ_BNAS01000004.1"/>
</dbReference>
<dbReference type="InterPro" id="IPR027417">
    <property type="entry name" value="P-loop_NTPase"/>
</dbReference>
<dbReference type="PANTHER" id="PTHR36451">
    <property type="entry name" value="PAPS-DEPENDENT SULFOTRANSFERASE STF3"/>
    <property type="match status" value="1"/>
</dbReference>
<dbReference type="SUPFAM" id="SSF52540">
    <property type="entry name" value="P-loop containing nucleoside triphosphate hydrolases"/>
    <property type="match status" value="1"/>
</dbReference>
<gene>
    <name evidence="1" type="ORF">GCM10017772_32090</name>
</gene>
<proteinExistence type="predicted"/>
<name>A0A919KWT1_9MICO</name>
<dbReference type="Gene3D" id="3.40.50.300">
    <property type="entry name" value="P-loop containing nucleotide triphosphate hydrolases"/>
    <property type="match status" value="1"/>
</dbReference>
<dbReference type="Proteomes" id="UP000627369">
    <property type="component" value="Unassembled WGS sequence"/>
</dbReference>
<organism evidence="1 2">
    <name type="scientific">Promicromonospora soli</name>
    <dbReference type="NCBI Taxonomy" id="2035533"/>
    <lineage>
        <taxon>Bacteria</taxon>
        <taxon>Bacillati</taxon>
        <taxon>Actinomycetota</taxon>
        <taxon>Actinomycetes</taxon>
        <taxon>Micrococcales</taxon>
        <taxon>Promicromonosporaceae</taxon>
        <taxon>Promicromonospora</taxon>
    </lineage>
</organism>
<reference evidence="1" key="1">
    <citation type="journal article" date="2014" name="Int. J. Syst. Evol. Microbiol.">
        <title>Complete genome sequence of Corynebacterium casei LMG S-19264T (=DSM 44701T), isolated from a smear-ripened cheese.</title>
        <authorList>
            <consortium name="US DOE Joint Genome Institute (JGI-PGF)"/>
            <person name="Walter F."/>
            <person name="Albersmeier A."/>
            <person name="Kalinowski J."/>
            <person name="Ruckert C."/>
        </authorList>
    </citation>
    <scope>NUCLEOTIDE SEQUENCE</scope>
    <source>
        <strain evidence="1">CGMCC 4.7398</strain>
    </source>
</reference>
<comment type="caution">
    <text evidence="1">The sequence shown here is derived from an EMBL/GenBank/DDBJ whole genome shotgun (WGS) entry which is preliminary data.</text>
</comment>
<accession>A0A919KWT1</accession>
<dbReference type="InterPro" id="IPR052736">
    <property type="entry name" value="Stf3_sulfotransferase"/>
</dbReference>
<sequence length="401" mass="44993">MSQTTPALRLTNLLLAPGTRTRRDPDAVFDRMIARAERGRTPLSAEYAADLEHLRLALRAFAEFPGLSPLGWMAGKGMAESRIRNRAVVGDLHARHPEIADQPVDAPVFVVGMPRTGTTLTYNILARSPGHRGPKLWEMTHLGLAVDDDTEAALIRRTRRKYAMVSALSPTWDTIHPLYAAAEEEDTFIRTHSELHASAVPMPDYLERLQTFDHRPDYRFLRDALQLLSYGRPARRWVLKHPANLFHLSEIRDVFPDARFVWTHRAPEVALASLCSLAESSQRLHRYPSAVDLAQIGRDWLSIMSRGVSGALAQRTELGPDVVLDLPYSRLTGDPGAALPELFERLGAQWGADDDANLAAAREAPRKRAPHQYTLERFGLNRDEVREAFAEYVNLQAALPR</sequence>